<proteinExistence type="predicted"/>
<feature type="region of interest" description="Disordered" evidence="1">
    <location>
        <begin position="126"/>
        <end position="210"/>
    </location>
</feature>
<dbReference type="AlphaFoldDB" id="A0A1X6PD77"/>
<organism evidence="2 3">
    <name type="scientific">Porphyra umbilicalis</name>
    <name type="common">Purple laver</name>
    <name type="synonym">Red alga</name>
    <dbReference type="NCBI Taxonomy" id="2786"/>
    <lineage>
        <taxon>Eukaryota</taxon>
        <taxon>Rhodophyta</taxon>
        <taxon>Bangiophyceae</taxon>
        <taxon>Bangiales</taxon>
        <taxon>Bangiaceae</taxon>
        <taxon>Porphyra</taxon>
    </lineage>
</organism>
<dbReference type="EMBL" id="KV918807">
    <property type="protein sequence ID" value="OSX78690.1"/>
    <property type="molecule type" value="Genomic_DNA"/>
</dbReference>
<reference evidence="2 3" key="1">
    <citation type="submission" date="2017-03" db="EMBL/GenBank/DDBJ databases">
        <title>WGS assembly of Porphyra umbilicalis.</title>
        <authorList>
            <person name="Brawley S.H."/>
            <person name="Blouin N.A."/>
            <person name="Ficko-Blean E."/>
            <person name="Wheeler G.L."/>
            <person name="Lohr M."/>
            <person name="Goodson H.V."/>
            <person name="Jenkins J.W."/>
            <person name="Blaby-Haas C.E."/>
            <person name="Helliwell K.E."/>
            <person name="Chan C."/>
            <person name="Marriage T."/>
            <person name="Bhattacharya D."/>
            <person name="Klein A.S."/>
            <person name="Badis Y."/>
            <person name="Brodie J."/>
            <person name="Cao Y."/>
            <person name="Collen J."/>
            <person name="Dittami S.M."/>
            <person name="Gachon C.M."/>
            <person name="Green B.R."/>
            <person name="Karpowicz S."/>
            <person name="Kim J.W."/>
            <person name="Kudahl U."/>
            <person name="Lin S."/>
            <person name="Michel G."/>
            <person name="Mittag M."/>
            <person name="Olson B.J."/>
            <person name="Pangilinan J."/>
            <person name="Peng Y."/>
            <person name="Qiu H."/>
            <person name="Shu S."/>
            <person name="Singer J.T."/>
            <person name="Smith A.G."/>
            <person name="Sprecher B.N."/>
            <person name="Wagner V."/>
            <person name="Wang W."/>
            <person name="Wang Z.-Y."/>
            <person name="Yan J."/>
            <person name="Yarish C."/>
            <person name="Zoeuner-Riek S."/>
            <person name="Zhuang Y."/>
            <person name="Zou Y."/>
            <person name="Lindquist E.A."/>
            <person name="Grimwood J."/>
            <person name="Barry K."/>
            <person name="Rokhsar D.S."/>
            <person name="Schmutz J."/>
            <person name="Stiller J.W."/>
            <person name="Grossman A.R."/>
            <person name="Prochnik S.E."/>
        </authorList>
    </citation>
    <scope>NUCLEOTIDE SEQUENCE [LARGE SCALE GENOMIC DNA]</scope>
    <source>
        <strain evidence="2">4086291</strain>
    </source>
</reference>
<feature type="compositionally biased region" description="Basic and acidic residues" evidence="1">
    <location>
        <begin position="159"/>
        <end position="168"/>
    </location>
</feature>
<name>A0A1X6PD77_PORUM</name>
<keyword evidence="3" id="KW-1185">Reference proteome</keyword>
<protein>
    <submittedName>
        <fullName evidence="2">Uncharacterized protein</fullName>
    </submittedName>
</protein>
<feature type="compositionally biased region" description="Low complexity" evidence="1">
    <location>
        <begin position="128"/>
        <end position="141"/>
    </location>
</feature>
<dbReference type="Proteomes" id="UP000218209">
    <property type="component" value="Unassembled WGS sequence"/>
</dbReference>
<evidence type="ECO:0000313" key="2">
    <source>
        <dbReference type="EMBL" id="OSX78690.1"/>
    </source>
</evidence>
<gene>
    <name evidence="2" type="ORF">BU14_0103s0034</name>
</gene>
<evidence type="ECO:0000313" key="3">
    <source>
        <dbReference type="Proteomes" id="UP000218209"/>
    </source>
</evidence>
<evidence type="ECO:0000256" key="1">
    <source>
        <dbReference type="SAM" id="MobiDB-lite"/>
    </source>
</evidence>
<feature type="compositionally biased region" description="Basic and acidic residues" evidence="1">
    <location>
        <begin position="201"/>
        <end position="210"/>
    </location>
</feature>
<sequence length="299" mass="32088">MCATAVTTVGAHLAAWGQGEKMYERAAALFNEKPSRPFDTTAKNIKDHFSNMIKNFKKTDGVAASRSGASETQTEVDALLMDASSAMEDSKLLAAGAKAPQSKKDKALLRAGETVRRSALQRLSVRRAAATGPTSAAAAGAVTLSDRGAEGGDGSGGDRSFRRPHNGEDEAEEEDDEGDADGPSAHLEVSPRPVDSRRRRREEAQDEKDKAVFEMIERSVSERKSAEDRRAAAVERRPRLEENRLQHEKLVHEHAVAECATSEAARAQAAAAAAANAAAERAERARSMELLSALILRVT</sequence>
<feature type="compositionally biased region" description="Acidic residues" evidence="1">
    <location>
        <begin position="169"/>
        <end position="180"/>
    </location>
</feature>
<accession>A0A1X6PD77</accession>